<dbReference type="HOGENOM" id="CLU_049123_0_0_1"/>
<dbReference type="AlphaFoldDB" id="H3BB36"/>
<protein>
    <recommendedName>
        <fullName evidence="4">Coiled-coil domain containing 73</fullName>
    </recommendedName>
</protein>
<dbReference type="EMBL" id="AFYH01032488">
    <property type="status" value="NOT_ANNOTATED_CDS"/>
    <property type="molecule type" value="Genomic_DNA"/>
</dbReference>
<dbReference type="GeneTree" id="ENSGT01120000272300"/>
<evidence type="ECO:0000313" key="2">
    <source>
        <dbReference type="Ensembl" id="ENSLACP00000019107.1"/>
    </source>
</evidence>
<reference evidence="2" key="3">
    <citation type="submission" date="2025-09" db="UniProtKB">
        <authorList>
            <consortium name="Ensembl"/>
        </authorList>
    </citation>
    <scope>IDENTIFICATION</scope>
</reference>
<dbReference type="Proteomes" id="UP000008672">
    <property type="component" value="Unassembled WGS sequence"/>
</dbReference>
<dbReference type="EMBL" id="AFYH01032491">
    <property type="status" value="NOT_ANNOTATED_CDS"/>
    <property type="molecule type" value="Genomic_DNA"/>
</dbReference>
<feature type="coiled-coil region" evidence="1">
    <location>
        <begin position="48"/>
        <end position="146"/>
    </location>
</feature>
<reference evidence="3" key="1">
    <citation type="submission" date="2011-08" db="EMBL/GenBank/DDBJ databases">
        <title>The draft genome of Latimeria chalumnae.</title>
        <authorList>
            <person name="Di Palma F."/>
            <person name="Alfoldi J."/>
            <person name="Johnson J."/>
            <person name="Berlin A."/>
            <person name="Gnerre S."/>
            <person name="Jaffe D."/>
            <person name="MacCallum I."/>
            <person name="Young S."/>
            <person name="Walker B.J."/>
            <person name="Lander E."/>
            <person name="Lindblad-Toh K."/>
        </authorList>
    </citation>
    <scope>NUCLEOTIDE SEQUENCE [LARGE SCALE GENOMIC DNA]</scope>
    <source>
        <strain evidence="3">Wild caught</strain>
    </source>
</reference>
<dbReference type="PANTHER" id="PTHR28660:SF1">
    <property type="entry name" value="COILED-COIL DOMAIN-CONTAINING PROTEIN 73"/>
    <property type="match status" value="1"/>
</dbReference>
<dbReference type="PANTHER" id="PTHR28660">
    <property type="entry name" value="COILED-COIL DOMAIN-CONTAINING PROTEIN 73"/>
    <property type="match status" value="1"/>
</dbReference>
<dbReference type="EMBL" id="AFYH01032490">
    <property type="status" value="NOT_ANNOTATED_CDS"/>
    <property type="molecule type" value="Genomic_DNA"/>
</dbReference>
<name>H3BB36_LATCH</name>
<dbReference type="InParanoid" id="H3BB36"/>
<proteinExistence type="predicted"/>
<reference evidence="2" key="2">
    <citation type="submission" date="2025-08" db="UniProtKB">
        <authorList>
            <consortium name="Ensembl"/>
        </authorList>
    </citation>
    <scope>IDENTIFICATION</scope>
</reference>
<organism evidence="2 3">
    <name type="scientific">Latimeria chalumnae</name>
    <name type="common">Coelacanth</name>
    <dbReference type="NCBI Taxonomy" id="7897"/>
    <lineage>
        <taxon>Eukaryota</taxon>
        <taxon>Metazoa</taxon>
        <taxon>Chordata</taxon>
        <taxon>Craniata</taxon>
        <taxon>Vertebrata</taxon>
        <taxon>Euteleostomi</taxon>
        <taxon>Coelacanthiformes</taxon>
        <taxon>Coelacanthidae</taxon>
        <taxon>Latimeria</taxon>
    </lineage>
</organism>
<dbReference type="EMBL" id="AFYH01032489">
    <property type="status" value="NOT_ANNOTATED_CDS"/>
    <property type="molecule type" value="Genomic_DNA"/>
</dbReference>
<dbReference type="STRING" id="7897.ENSLACP00000019107"/>
<evidence type="ECO:0000313" key="3">
    <source>
        <dbReference type="Proteomes" id="UP000008672"/>
    </source>
</evidence>
<evidence type="ECO:0000256" key="1">
    <source>
        <dbReference type="SAM" id="Coils"/>
    </source>
</evidence>
<keyword evidence="1" id="KW-0175">Coiled coil</keyword>
<accession>H3BB36</accession>
<sequence length="384" mass="45388">KNEDLSKAEGCTSYIYDSSDTLISLQVLEFKANLLEAVEELRFRRDVEIQYEEQVKKLVVEKQELEWQKESLQNQSDILTKEHTEAVVALKKKFQIRMSAMEEDKGKYQLVAESKEKEINGLKEELKALQLSKYSLQKKVSELEQKLQLQALAKDNQLSQFSEIEKRYANIIRQFGLLKQTHEKLEQNAVYEAIRLNKKLTVVNKNHENTIGNLKQELKKTTTDLIRSKVTSQTRVGEENIHLKVKEQQLQETKRKLQMETDLNKKLAKENLSLRNEKQEIMNSLQHVQQLLHCQTQAISRMETQLNDLRMKKQAIEQDNELLRDKEKEKEIKFLNLMEEHENSKESWKQEVQKVALKDKIQEVQRELELIKEAYDHLHELHNK</sequence>
<dbReference type="OMA" id="QCEMRER"/>
<dbReference type="Pfam" id="PF15818">
    <property type="entry name" value="CCDC73"/>
    <property type="match status" value="1"/>
</dbReference>
<feature type="coiled-coil region" evidence="1">
    <location>
        <begin position="197"/>
        <end position="381"/>
    </location>
</feature>
<keyword evidence="3" id="KW-1185">Reference proteome</keyword>
<dbReference type="EMBL" id="AFYH01032487">
    <property type="status" value="NOT_ANNOTATED_CDS"/>
    <property type="molecule type" value="Genomic_DNA"/>
</dbReference>
<dbReference type="InterPro" id="IPR031650">
    <property type="entry name" value="CCDC73"/>
</dbReference>
<evidence type="ECO:0008006" key="4">
    <source>
        <dbReference type="Google" id="ProtNLM"/>
    </source>
</evidence>
<dbReference type="eggNOG" id="ENOG502QQG1">
    <property type="taxonomic scope" value="Eukaryota"/>
</dbReference>
<dbReference type="Ensembl" id="ENSLACT00000019240.1">
    <property type="protein sequence ID" value="ENSLACP00000019107.1"/>
    <property type="gene ID" value="ENSLACG00000016810.1"/>
</dbReference>